<evidence type="ECO:0000256" key="9">
    <source>
        <dbReference type="ARBA" id="ARBA00048975"/>
    </source>
</evidence>
<keyword evidence="12" id="KW-1185">Reference proteome</keyword>
<dbReference type="InterPro" id="IPR003835">
    <property type="entry name" value="Glyco_trans_19"/>
</dbReference>
<keyword evidence="5" id="KW-0441">Lipid A biosynthesis</keyword>
<gene>
    <name evidence="11" type="ORF">DYY88_00345</name>
</gene>
<evidence type="ECO:0000313" key="11">
    <source>
        <dbReference type="EMBL" id="RZM81773.1"/>
    </source>
</evidence>
<dbReference type="EC" id="2.4.1.182" evidence="2 10"/>
<dbReference type="RefSeq" id="WP_044150239.1">
    <property type="nucleotide sequence ID" value="NZ_QVFV01000001.1"/>
</dbReference>
<evidence type="ECO:0000256" key="6">
    <source>
        <dbReference type="ARBA" id="ARBA00022676"/>
    </source>
</evidence>
<evidence type="ECO:0000256" key="1">
    <source>
        <dbReference type="ARBA" id="ARBA00002056"/>
    </source>
</evidence>
<evidence type="ECO:0000256" key="3">
    <source>
        <dbReference type="ARBA" id="ARBA00020902"/>
    </source>
</evidence>
<keyword evidence="4" id="KW-0444">Lipid biosynthesis</keyword>
<dbReference type="SUPFAM" id="SSF53756">
    <property type="entry name" value="UDP-Glycosyltransferase/glycogen phosphorylase"/>
    <property type="match status" value="1"/>
</dbReference>
<protein>
    <recommendedName>
        <fullName evidence="3 10">Lipid-A-disaccharide synthase</fullName>
        <ecNumber evidence="2 10">2.4.1.182</ecNumber>
    </recommendedName>
</protein>
<dbReference type="GO" id="GO:0016020">
    <property type="term" value="C:membrane"/>
    <property type="evidence" value="ECO:0007669"/>
    <property type="project" value="GOC"/>
</dbReference>
<dbReference type="Pfam" id="PF02684">
    <property type="entry name" value="LpxB"/>
    <property type="match status" value="1"/>
</dbReference>
<dbReference type="GO" id="GO:0009245">
    <property type="term" value="P:lipid A biosynthetic process"/>
    <property type="evidence" value="ECO:0007669"/>
    <property type="project" value="UniProtKB-UniRule"/>
</dbReference>
<dbReference type="GO" id="GO:0008915">
    <property type="term" value="F:lipid-A-disaccharide synthase activity"/>
    <property type="evidence" value="ECO:0007669"/>
    <property type="project" value="UniProtKB-UniRule"/>
</dbReference>
<organism evidence="11 12">
    <name type="scientific">Leptolyngbya iicbica LK</name>
    <dbReference type="NCBI Taxonomy" id="2294035"/>
    <lineage>
        <taxon>Bacteria</taxon>
        <taxon>Bacillati</taxon>
        <taxon>Cyanobacteriota</taxon>
        <taxon>Cyanophyceae</taxon>
        <taxon>Leptolyngbyales</taxon>
        <taxon>Leptolyngbyaceae</taxon>
        <taxon>Leptolyngbya group</taxon>
        <taxon>Leptolyngbya</taxon>
        <taxon>Leptolyngbya iicbica</taxon>
    </lineage>
</organism>
<keyword evidence="7 11" id="KW-0808">Transferase</keyword>
<evidence type="ECO:0000256" key="2">
    <source>
        <dbReference type="ARBA" id="ARBA00012687"/>
    </source>
</evidence>
<keyword evidence="8" id="KW-0443">Lipid metabolism</keyword>
<dbReference type="PANTHER" id="PTHR30372">
    <property type="entry name" value="LIPID-A-DISACCHARIDE SYNTHASE"/>
    <property type="match status" value="1"/>
</dbReference>
<dbReference type="NCBIfam" id="TIGR00215">
    <property type="entry name" value="lpxB"/>
    <property type="match status" value="1"/>
</dbReference>
<dbReference type="OrthoDB" id="9801642at2"/>
<evidence type="ECO:0000256" key="7">
    <source>
        <dbReference type="ARBA" id="ARBA00022679"/>
    </source>
</evidence>
<dbReference type="EMBL" id="QVFV01000001">
    <property type="protein sequence ID" value="RZM81773.1"/>
    <property type="molecule type" value="Genomic_DNA"/>
</dbReference>
<evidence type="ECO:0000256" key="5">
    <source>
        <dbReference type="ARBA" id="ARBA00022556"/>
    </source>
</evidence>
<sequence>MTIPSTAASDRPTSLHLFISTGEVSGDLQGSYLAQALHRQAQAKNITLTLSGLGGERMAAAGTHLIGNTTPIGAVGIFEALPFLIPSFKMQRRAQTFFRQTPIDLTIFIDYMGPNLALGKFLHRQFPEVPTAYYIAPQQWVWAFSDKDTQWLTRISDQMVAVFPEEATYYRRFGAEVQYFGHPLVDQFPQPPSRTQARQQLGLTDTETVIALLPASRQQEVARVLPVVIAAAVKVQAALPQAKFLVPISMEKLRPAIATAVAQAQLNAELIDGGSAHAIAAADLVINKSGTVNLEVALMDIPQIVVYRLNPVTARLGYYLLKVDIPFISPVNLFVNQSVVPEFIQWEATPAAIAEASLKLLQDETARAQVQSGYADMRSKMGELGVCDRVAAHLLEFAIARKQAAALPSPRDH</sequence>
<evidence type="ECO:0000256" key="4">
    <source>
        <dbReference type="ARBA" id="ARBA00022516"/>
    </source>
</evidence>
<evidence type="ECO:0000256" key="10">
    <source>
        <dbReference type="NCBIfam" id="TIGR00215"/>
    </source>
</evidence>
<proteinExistence type="predicted"/>
<dbReference type="Proteomes" id="UP000292459">
    <property type="component" value="Unassembled WGS sequence"/>
</dbReference>
<dbReference type="GO" id="GO:0005543">
    <property type="term" value="F:phospholipid binding"/>
    <property type="evidence" value="ECO:0007669"/>
    <property type="project" value="TreeGrafter"/>
</dbReference>
<comment type="caution">
    <text evidence="11">The sequence shown here is derived from an EMBL/GenBank/DDBJ whole genome shotgun (WGS) entry which is preliminary data.</text>
</comment>
<reference evidence="11 12" key="1">
    <citation type="submission" date="2018-11" db="EMBL/GenBank/DDBJ databases">
        <title>Whole genome sequencing of an environmental sample.</title>
        <authorList>
            <person name="Sarangi A.N."/>
            <person name="Singh D."/>
            <person name="Tripathy S."/>
        </authorList>
    </citation>
    <scope>NUCLEOTIDE SEQUENCE [LARGE SCALE GENOMIC DNA]</scope>
    <source>
        <strain evidence="11 12">Lakshadweep</strain>
    </source>
</reference>
<dbReference type="AlphaFoldDB" id="A0A4Q7EEZ9"/>
<evidence type="ECO:0000256" key="8">
    <source>
        <dbReference type="ARBA" id="ARBA00023098"/>
    </source>
</evidence>
<evidence type="ECO:0000313" key="12">
    <source>
        <dbReference type="Proteomes" id="UP000292459"/>
    </source>
</evidence>
<comment type="catalytic activity">
    <reaction evidence="9">
        <text>a lipid X + a UDP-2-N,3-O-bis[(3R)-3-hydroxyacyl]-alpha-D-glucosamine = a lipid A disaccharide + UDP + H(+)</text>
        <dbReference type="Rhea" id="RHEA:67828"/>
        <dbReference type="ChEBI" id="CHEBI:15378"/>
        <dbReference type="ChEBI" id="CHEBI:58223"/>
        <dbReference type="ChEBI" id="CHEBI:137748"/>
        <dbReference type="ChEBI" id="CHEBI:176338"/>
        <dbReference type="ChEBI" id="CHEBI:176343"/>
        <dbReference type="EC" id="2.4.1.182"/>
    </reaction>
</comment>
<keyword evidence="6 11" id="KW-0328">Glycosyltransferase</keyword>
<comment type="function">
    <text evidence="1">Condensation of UDP-2,3-diacylglucosamine and 2,3-diacylglucosamine-1-phosphate to form lipid A disaccharide, a precursor of lipid A, a phosphorylated glycolipid that anchors the lipopolysaccharide to the outer membrane of the cell.</text>
</comment>
<accession>A0A4Q7EEZ9</accession>
<name>A0A4Q7EEZ9_9CYAN</name>
<dbReference type="PANTHER" id="PTHR30372:SF4">
    <property type="entry name" value="LIPID-A-DISACCHARIDE SYNTHASE, MITOCHONDRIAL-RELATED"/>
    <property type="match status" value="1"/>
</dbReference>